<accession>A0AA42CUM6</accession>
<dbReference type="InterPro" id="IPR027417">
    <property type="entry name" value="P-loop_NTPase"/>
</dbReference>
<keyword evidence="3" id="KW-0812">Transmembrane</keyword>
<name>A0AA42CUM6_9GAMM</name>
<protein>
    <submittedName>
        <fullName evidence="7">Sulfotransferase family 2 domain-containing protein</fullName>
    </submittedName>
</protein>
<evidence type="ECO:0000256" key="6">
    <source>
        <dbReference type="ARBA" id="ARBA00023180"/>
    </source>
</evidence>
<keyword evidence="4" id="KW-1133">Transmembrane helix</keyword>
<proteinExistence type="predicted"/>
<gene>
    <name evidence="7" type="ORF">OQ287_11380</name>
</gene>
<dbReference type="SUPFAM" id="SSF52540">
    <property type="entry name" value="P-loop containing nucleoside triphosphate hydrolases"/>
    <property type="match status" value="1"/>
</dbReference>
<keyword evidence="6" id="KW-0325">Glycoprotein</keyword>
<dbReference type="Pfam" id="PF03567">
    <property type="entry name" value="Sulfotransfer_2"/>
    <property type="match status" value="1"/>
</dbReference>
<evidence type="ECO:0000256" key="5">
    <source>
        <dbReference type="ARBA" id="ARBA00023136"/>
    </source>
</evidence>
<keyword evidence="5" id="KW-0472">Membrane</keyword>
<comment type="caution">
    <text evidence="7">The sequence shown here is derived from an EMBL/GenBank/DDBJ whole genome shotgun (WGS) entry which is preliminary data.</text>
</comment>
<dbReference type="GO" id="GO:0016020">
    <property type="term" value="C:membrane"/>
    <property type="evidence" value="ECO:0007669"/>
    <property type="project" value="UniProtKB-SubCell"/>
</dbReference>
<dbReference type="EMBL" id="JAPIVE010000003">
    <property type="protein sequence ID" value="MCX2524842.1"/>
    <property type="molecule type" value="Genomic_DNA"/>
</dbReference>
<evidence type="ECO:0000313" key="7">
    <source>
        <dbReference type="EMBL" id="MCX2524842.1"/>
    </source>
</evidence>
<keyword evidence="2" id="KW-0808">Transferase</keyword>
<comment type="subcellular location">
    <subcellularLocation>
        <location evidence="1">Membrane</location>
        <topology evidence="1">Single-pass membrane protein</topology>
    </subcellularLocation>
</comment>
<dbReference type="RefSeq" id="WP_265896489.1">
    <property type="nucleotide sequence ID" value="NZ_JAPIVE010000003.1"/>
</dbReference>
<evidence type="ECO:0000256" key="4">
    <source>
        <dbReference type="ARBA" id="ARBA00022989"/>
    </source>
</evidence>
<dbReference type="AlphaFoldDB" id="A0AA42CUM6"/>
<evidence type="ECO:0000256" key="2">
    <source>
        <dbReference type="ARBA" id="ARBA00022679"/>
    </source>
</evidence>
<dbReference type="PANTHER" id="PTHR12812">
    <property type="entry name" value="HEPARAN SULFATE 6-O-SULFOTRANSFERASE 3"/>
    <property type="match status" value="1"/>
</dbReference>
<dbReference type="Proteomes" id="UP001165678">
    <property type="component" value="Unassembled WGS sequence"/>
</dbReference>
<dbReference type="Gene3D" id="3.40.50.300">
    <property type="entry name" value="P-loop containing nucleotide triphosphate hydrolases"/>
    <property type="match status" value="1"/>
</dbReference>
<evidence type="ECO:0000313" key="8">
    <source>
        <dbReference type="Proteomes" id="UP001165678"/>
    </source>
</evidence>
<organism evidence="7 8">
    <name type="scientific">Larsenimonas rhizosphaerae</name>
    <dbReference type="NCBI Taxonomy" id="2944682"/>
    <lineage>
        <taxon>Bacteria</taxon>
        <taxon>Pseudomonadati</taxon>
        <taxon>Pseudomonadota</taxon>
        <taxon>Gammaproteobacteria</taxon>
        <taxon>Oceanospirillales</taxon>
        <taxon>Halomonadaceae</taxon>
        <taxon>Larsenimonas</taxon>
    </lineage>
</organism>
<dbReference type="InterPro" id="IPR010635">
    <property type="entry name" value="Heparan_SO4-6-sulfoTrfase"/>
</dbReference>
<dbReference type="InterPro" id="IPR005331">
    <property type="entry name" value="Sulfotransferase"/>
</dbReference>
<evidence type="ECO:0000256" key="3">
    <source>
        <dbReference type="ARBA" id="ARBA00022692"/>
    </source>
</evidence>
<keyword evidence="8" id="KW-1185">Reference proteome</keyword>
<sequence length="328" mass="38133">MVNGLTSGQFMSGFVFLHIPKTAGTSFRTSLEVEFGRRRICYDYSRDSRVTSRIVKKYHYDQRDECLFGIKFNKKKYSWLVGHFEIFRYISIFKACMFLTFIRNPWDRMVSEYEHFVRDNGYKGSFIDVIGRSDFINRQSVMLANVPLQAIGFVGITELYESELMSLERIYGLRIPVTRENVSTDKSRVSFNRHDLDRHKAEFIELNKKDYVLYDLATLLSRQRSELLAGGKDVAHCAISSCASGAIEGWAWFENDNTPPRVKVYINNVHVDTVESDVHMPGPSVFFPERRVIGFVSKAVFNEDDNVECFIEQNGQKLTREYLINNEY</sequence>
<dbReference type="PANTHER" id="PTHR12812:SF0">
    <property type="entry name" value="HEPARAN-SULFATE 6-O-SULFOTRANSFERASE"/>
    <property type="match status" value="1"/>
</dbReference>
<evidence type="ECO:0000256" key="1">
    <source>
        <dbReference type="ARBA" id="ARBA00004167"/>
    </source>
</evidence>
<dbReference type="GO" id="GO:0017095">
    <property type="term" value="F:heparan sulfate 6-sulfotransferase activity"/>
    <property type="evidence" value="ECO:0007669"/>
    <property type="project" value="TreeGrafter"/>
</dbReference>
<reference evidence="7" key="1">
    <citation type="submission" date="2022-11" db="EMBL/GenBank/DDBJ databases">
        <title>Larsenimonas rhizosphaerae sp. nov., isolated from a tidal mudflat.</title>
        <authorList>
            <person name="Lee S.D."/>
            <person name="Kim I.S."/>
        </authorList>
    </citation>
    <scope>NUCLEOTIDE SEQUENCE</scope>
    <source>
        <strain evidence="7">GH2-1</strain>
    </source>
</reference>